<evidence type="ECO:0000259" key="3">
    <source>
        <dbReference type="PROSITE" id="PS51755"/>
    </source>
</evidence>
<dbReference type="InterPro" id="IPR049945">
    <property type="entry name" value="AAA_22"/>
</dbReference>
<dbReference type="Pfam" id="PF13401">
    <property type="entry name" value="AAA_22"/>
    <property type="match status" value="1"/>
</dbReference>
<dbReference type="GO" id="GO:0016887">
    <property type="term" value="F:ATP hydrolysis activity"/>
    <property type="evidence" value="ECO:0007669"/>
    <property type="project" value="InterPro"/>
</dbReference>
<gene>
    <name evidence="4" type="ORF">A2W32_01275</name>
</gene>
<dbReference type="GO" id="GO:0003677">
    <property type="term" value="F:DNA binding"/>
    <property type="evidence" value="ECO:0007669"/>
    <property type="project" value="UniProtKB-UniRule"/>
</dbReference>
<protein>
    <recommendedName>
        <fullName evidence="3">OmpR/PhoB-type domain-containing protein</fullName>
    </recommendedName>
</protein>
<dbReference type="InterPro" id="IPR001867">
    <property type="entry name" value="OmpR/PhoB-type_DNA-bd"/>
</dbReference>
<dbReference type="SUPFAM" id="SSF52540">
    <property type="entry name" value="P-loop containing nucleoside triphosphate hydrolases"/>
    <property type="match status" value="1"/>
</dbReference>
<dbReference type="Pfam" id="PF00486">
    <property type="entry name" value="Trans_reg_C"/>
    <property type="match status" value="1"/>
</dbReference>
<evidence type="ECO:0000256" key="2">
    <source>
        <dbReference type="PROSITE-ProRule" id="PRU01091"/>
    </source>
</evidence>
<comment type="caution">
    <text evidence="4">The sequence shown here is derived from an EMBL/GenBank/DDBJ whole genome shotgun (WGS) entry which is preliminary data.</text>
</comment>
<feature type="domain" description="OmpR/PhoB-type" evidence="3">
    <location>
        <begin position="209"/>
        <end position="309"/>
    </location>
</feature>
<dbReference type="GO" id="GO:0000160">
    <property type="term" value="P:phosphorelay signal transduction system"/>
    <property type="evidence" value="ECO:0007669"/>
    <property type="project" value="InterPro"/>
</dbReference>
<dbReference type="InterPro" id="IPR027417">
    <property type="entry name" value="P-loop_NTPase"/>
</dbReference>
<dbReference type="Gene3D" id="1.10.10.10">
    <property type="entry name" value="Winged helix-like DNA-binding domain superfamily/Winged helix DNA-binding domain"/>
    <property type="match status" value="1"/>
</dbReference>
<proteinExistence type="predicted"/>
<evidence type="ECO:0000313" key="5">
    <source>
        <dbReference type="Proteomes" id="UP000177371"/>
    </source>
</evidence>
<dbReference type="AlphaFoldDB" id="A0A1F4V3M8"/>
<dbReference type="SUPFAM" id="SSF46894">
    <property type="entry name" value="C-terminal effector domain of the bipartite response regulators"/>
    <property type="match status" value="1"/>
</dbReference>
<keyword evidence="1 2" id="KW-0238">DNA-binding</keyword>
<evidence type="ECO:0000313" key="4">
    <source>
        <dbReference type="EMBL" id="OGC51660.1"/>
    </source>
</evidence>
<dbReference type="InterPro" id="IPR016032">
    <property type="entry name" value="Sig_transdc_resp-reg_C-effctor"/>
</dbReference>
<dbReference type="EMBL" id="MEUT01000014">
    <property type="protein sequence ID" value="OGC51660.1"/>
    <property type="molecule type" value="Genomic_DNA"/>
</dbReference>
<name>A0A1F4V3M8_UNCKA</name>
<sequence length="309" mass="35928">MANKHPILREKETRKFFELVKLKESFQVIGDIGMGKSKFLREMDEKNTSDSKIIYFDLNQLYKKDLQTFVEIFSKLLHCKKTSISEIEKRIEEYLSSYKTLYILFDDIEVMNDCDKEVVNTIRSLRDNFKYKLCYVFGFRTGQEPDSRLAHLLTMAPYRLKLEALDEEEMKKTIQYLAARYNLKINKKETEQIIKLSKGSPSNCKKLLLKKHLGEDLIITDTDKDEKILEKAIMEMSKSEYLIFKSLIESKGKLVEKDNIAEILSPQSHGSGVSDAAISQIVKRVREACEENAINVVIKTKRGMGYYLI</sequence>
<dbReference type="STRING" id="1802610.A2W32_01275"/>
<reference evidence="4 5" key="1">
    <citation type="journal article" date="2016" name="Nat. Commun.">
        <title>Thousands of microbial genomes shed light on interconnected biogeochemical processes in an aquifer system.</title>
        <authorList>
            <person name="Anantharaman K."/>
            <person name="Brown C.T."/>
            <person name="Hug L.A."/>
            <person name="Sharon I."/>
            <person name="Castelle C.J."/>
            <person name="Probst A.J."/>
            <person name="Thomas B.C."/>
            <person name="Singh A."/>
            <person name="Wilkins M.J."/>
            <person name="Karaoz U."/>
            <person name="Brodie E.L."/>
            <person name="Williams K.H."/>
            <person name="Hubbard S.S."/>
            <person name="Banfield J.F."/>
        </authorList>
    </citation>
    <scope>NUCLEOTIDE SEQUENCE [LARGE SCALE GENOMIC DNA]</scope>
</reference>
<accession>A0A1F4V3M8</accession>
<feature type="DNA-binding region" description="OmpR/PhoB-type" evidence="2">
    <location>
        <begin position="209"/>
        <end position="309"/>
    </location>
</feature>
<dbReference type="InterPro" id="IPR036388">
    <property type="entry name" value="WH-like_DNA-bd_sf"/>
</dbReference>
<organism evidence="4 5">
    <name type="scientific">candidate division WWE3 bacterium RBG_16_37_10</name>
    <dbReference type="NCBI Taxonomy" id="1802610"/>
    <lineage>
        <taxon>Bacteria</taxon>
        <taxon>Katanobacteria</taxon>
    </lineage>
</organism>
<dbReference type="PROSITE" id="PS51755">
    <property type="entry name" value="OMPR_PHOB"/>
    <property type="match status" value="1"/>
</dbReference>
<dbReference type="Gene3D" id="3.40.50.300">
    <property type="entry name" value="P-loop containing nucleotide triphosphate hydrolases"/>
    <property type="match status" value="1"/>
</dbReference>
<dbReference type="SMART" id="SM00862">
    <property type="entry name" value="Trans_reg_C"/>
    <property type="match status" value="1"/>
</dbReference>
<dbReference type="GO" id="GO:0006355">
    <property type="term" value="P:regulation of DNA-templated transcription"/>
    <property type="evidence" value="ECO:0007669"/>
    <property type="project" value="InterPro"/>
</dbReference>
<evidence type="ECO:0000256" key="1">
    <source>
        <dbReference type="ARBA" id="ARBA00023125"/>
    </source>
</evidence>
<dbReference type="Proteomes" id="UP000177371">
    <property type="component" value="Unassembled WGS sequence"/>
</dbReference>